<keyword evidence="1 8" id="KW-0808">Transferase</keyword>
<dbReference type="PANTHER" id="PTHR43289:SF6">
    <property type="entry name" value="SERINE_THREONINE-PROTEIN KINASE NEKL-3"/>
    <property type="match status" value="1"/>
</dbReference>
<sequence length="1987" mass="209787">MPRCEKCHAEWTLSNTLEQECPACGHPYDPGSLSEIEDFLLDDDAEVTLALRDVQPEDDGPDTRPPLTGGEGPADESADEAAHEPDEASDPDFTMVFGGKFDEDSIDLDDDFDAIALDAAPEAGSSDSQGEQSDSSHVGDTTRRPDADLDPLEATHRLSDLPSLADDPFQGGTLPEMTRLVGDTDPGLRSPATPAGGGDLVGPIEATQAIGDSSQDEPSPSSRKAPLVSRPDVTQAVGDGSSRRGDSSGDATNRPPHDSSPEVTQNLSGDSSERPEATMAVGQGSDSGSSGVGPSGSGSGSSSQDADTLVPDSATMKRGTDRPSSLVQTPRSRDITGLGSGHTTPGGALGERPSVSLKAGDTHMVQHESIRLRAFKLSKDEKPPTGDDNDYTRTGGPFKGGMGYVYRMRQTSLDRNVAVKQVKPDMATNESDRNKLITEGVITARLEHPNIVPVHDLGIASDGQPFYVMKFVEGQEWEKLIGKYTEQENLEVLLKVCQAVAFAHSHNVINRDLKPGNVMIGAFGEVLVMDWGLAARIDREQEIPPGGTPLYMPPETALEYLDSIKHKTVNLSEGPSKTRRVKAGKYCDIYLLGAQLFKVITGKPPHTGKNTFDCLKNAARNRLVKVDRSSELLDIAYKAMATEPEDRYATVGDFIDAIKAYQEHAQSLLITRRASEDLELAENKKTDASAKSTDKYALFSSAEHGFKNALELWPDNHKARRQLDKTLHAFADTAYQNGDYDLSLSMLDERRKDDEQLRSDVLRSQKQRKARLAWFRTLQYATAASLAAALVFIGVSIVMGRDAFQQRKVATAAKLEAVGALADAKQAKNEADAAQQQATLAKSEAVQAAEEAKVAKAEALRAKQDTDVALAEAADAKQQAVAAAGEAKVAKDEAESAKLVAATEKQKADEAASAAEVQKHLARVAGIEATLIKDGAYPAWQLLQQAGGLANPDAEKFDWKVLAKRCNWTDEGYELPIDAASSPVLATTADGGRLAIAAADPDGGFKLSVRQLAGLPTPDGGAAELPKDQLVGLAEMALPAAPRSLALSEDGSLAAVVVGDDDQEDGRLLLFDVSAGVAIPLAGDGAAAPRARHVAFGRADARNPSADAYLLVGAGSDVREYRIDREPGSATRLATVDGSLHLADIASVAYSSDGLLAASADQQGKVAVWRTTDRDRFVADTPAAGQPRKQGSAAPWTYSHADKLSTSPHITSMAFAPTPASGKPALAYGCDDGNVFVLQGPWRSTPDPIAGEKGGSLVEYISELPAQLAGGHSGPVTDLLVTLRKVRVADGDASADRYLVVSAGADGRALVRDSRLDMQEATPAYVKVERRYHDAPLVQAVVAADGAIITRDEKGRVVRWLVDVAPDSAGLIASDDAPVGPVTSIRYDDAGDELVVGDAAGMTRVWPLKAQRTPEKYFVGHEDHAGMRAWLTGDNQQIATVAADHRLCLWDAETGLIEAVFPLDERPVVEPSADGLGVVAATDRRDTAAELVGLDGSRAPLWNNRPRVSAVADLGAGRLAVGLRDGQVYLWDRNLGRTELVSATVRPHWRPIAALVVDPATNVLFSADRAGRIARWDLDSPQQARPPMTTIRSESPDAAAGVSLERLTLSPSGERLLAIVRDDATSWPALVDAKTLEPGPELPPLASGVADACFDLTGESILAVDRASRAWELRPGAADWLPASTGSMPSVNRVARQATGEPVFAGPGVVLRGVGAPAPIVRSRPPVAFVGRAPGGVVAFDDAGHVTKWTGHNPEQTAAARGGGLACCPFSPGPGLEVDGALIVRLHDATLPVGRLDLWDSNTGQRIAELGETPGGECTAIASSTGMVAMATKSPLGPTILLRLPDGKLAPILPPPAGVAGAKDTATEFVDLAFSPSGRELIAVDDVGTARLLTLGPTGWISRVVEGEDFSAARFSPDGSRLVLGGKNGQLFVAVAEPRGDGVSLRTVLTLAGHSARITFLDFAQRDGHAMLLSGDASGKAMTHVSG</sequence>
<dbReference type="PROSITE" id="PS50011">
    <property type="entry name" value="PROTEIN_KINASE_DOM"/>
    <property type="match status" value="1"/>
</dbReference>
<reference evidence="8 9" key="1">
    <citation type="submission" date="2019-02" db="EMBL/GenBank/DDBJ databases">
        <title>Deep-cultivation of Planctomycetes and their phenomic and genomic characterization uncovers novel biology.</title>
        <authorList>
            <person name="Wiegand S."/>
            <person name="Jogler M."/>
            <person name="Boedeker C."/>
            <person name="Pinto D."/>
            <person name="Vollmers J."/>
            <person name="Rivas-Marin E."/>
            <person name="Kohn T."/>
            <person name="Peeters S.H."/>
            <person name="Heuer A."/>
            <person name="Rast P."/>
            <person name="Oberbeckmann S."/>
            <person name="Bunk B."/>
            <person name="Jeske O."/>
            <person name="Meyerdierks A."/>
            <person name="Storesund J.E."/>
            <person name="Kallscheuer N."/>
            <person name="Luecker S."/>
            <person name="Lage O.M."/>
            <person name="Pohl T."/>
            <person name="Merkel B.J."/>
            <person name="Hornburger P."/>
            <person name="Mueller R.-W."/>
            <person name="Bruemmer F."/>
            <person name="Labrenz M."/>
            <person name="Spormann A.M."/>
            <person name="Op den Camp H."/>
            <person name="Overmann J."/>
            <person name="Amann R."/>
            <person name="Jetten M.S.M."/>
            <person name="Mascher T."/>
            <person name="Medema M.H."/>
            <person name="Devos D.P."/>
            <person name="Kaster A.-K."/>
            <person name="Ovreas L."/>
            <person name="Rohde M."/>
            <person name="Galperin M.Y."/>
            <person name="Jogler C."/>
        </authorList>
    </citation>
    <scope>NUCLEOTIDE SEQUENCE [LARGE SCALE GENOMIC DNA]</scope>
    <source>
        <strain evidence="8 9">Pla175</strain>
    </source>
</reference>
<organism evidence="8 9">
    <name type="scientific">Pirellulimonas nuda</name>
    <dbReference type="NCBI Taxonomy" id="2528009"/>
    <lineage>
        <taxon>Bacteria</taxon>
        <taxon>Pseudomonadati</taxon>
        <taxon>Planctomycetota</taxon>
        <taxon>Planctomycetia</taxon>
        <taxon>Pirellulales</taxon>
        <taxon>Lacipirellulaceae</taxon>
        <taxon>Pirellulimonas</taxon>
    </lineage>
</organism>
<dbReference type="InterPro" id="IPR015943">
    <property type="entry name" value="WD40/YVTN_repeat-like_dom_sf"/>
</dbReference>
<feature type="compositionally biased region" description="Acidic residues" evidence="6">
    <location>
        <begin position="104"/>
        <end position="113"/>
    </location>
</feature>
<protein>
    <submittedName>
        <fullName evidence="8">Serine/threonine-protein kinase PknB</fullName>
        <ecNumber evidence="8">2.7.11.1</ecNumber>
    </submittedName>
</protein>
<feature type="compositionally biased region" description="Basic and acidic residues" evidence="6">
    <location>
        <begin position="375"/>
        <end position="385"/>
    </location>
</feature>
<keyword evidence="3 8" id="KW-0418">Kinase</keyword>
<evidence type="ECO:0000256" key="6">
    <source>
        <dbReference type="SAM" id="MobiDB-lite"/>
    </source>
</evidence>
<feature type="compositionally biased region" description="Low complexity" evidence="6">
    <location>
        <begin position="114"/>
        <end position="136"/>
    </location>
</feature>
<dbReference type="SMART" id="SM00220">
    <property type="entry name" value="S_TKc"/>
    <property type="match status" value="1"/>
</dbReference>
<proteinExistence type="predicted"/>
<feature type="compositionally biased region" description="Basic and acidic residues" evidence="6">
    <location>
        <begin position="140"/>
        <end position="159"/>
    </location>
</feature>
<evidence type="ECO:0000259" key="7">
    <source>
        <dbReference type="PROSITE" id="PS50011"/>
    </source>
</evidence>
<dbReference type="SMART" id="SM00320">
    <property type="entry name" value="WD40"/>
    <property type="match status" value="8"/>
</dbReference>
<feature type="compositionally biased region" description="Polar residues" evidence="6">
    <location>
        <begin position="261"/>
        <end position="270"/>
    </location>
</feature>
<dbReference type="Proteomes" id="UP000317429">
    <property type="component" value="Chromosome"/>
</dbReference>
<dbReference type="PANTHER" id="PTHR43289">
    <property type="entry name" value="MITOGEN-ACTIVATED PROTEIN KINASE KINASE KINASE 20-RELATED"/>
    <property type="match status" value="1"/>
</dbReference>
<keyword evidence="4" id="KW-0067">ATP-binding</keyword>
<dbReference type="KEGG" id="pnd:Pla175_18640"/>
<evidence type="ECO:0000256" key="1">
    <source>
        <dbReference type="ARBA" id="ARBA00022679"/>
    </source>
</evidence>
<dbReference type="InterPro" id="IPR001680">
    <property type="entry name" value="WD40_rpt"/>
</dbReference>
<dbReference type="SUPFAM" id="SSF56112">
    <property type="entry name" value="Protein kinase-like (PK-like)"/>
    <property type="match status" value="1"/>
</dbReference>
<feature type="compositionally biased region" description="Polar residues" evidence="6">
    <location>
        <begin position="210"/>
        <end position="222"/>
    </location>
</feature>
<dbReference type="SUPFAM" id="SSF82171">
    <property type="entry name" value="DPP6 N-terminal domain-like"/>
    <property type="match status" value="1"/>
</dbReference>
<dbReference type="GO" id="GO:0004674">
    <property type="term" value="F:protein serine/threonine kinase activity"/>
    <property type="evidence" value="ECO:0007669"/>
    <property type="project" value="UniProtKB-EC"/>
</dbReference>
<accession>A0A518DAN7</accession>
<dbReference type="InterPro" id="IPR011047">
    <property type="entry name" value="Quinoprotein_ADH-like_sf"/>
</dbReference>
<evidence type="ECO:0000313" key="9">
    <source>
        <dbReference type="Proteomes" id="UP000317429"/>
    </source>
</evidence>
<dbReference type="Pfam" id="PF00069">
    <property type="entry name" value="Pkinase"/>
    <property type="match status" value="1"/>
</dbReference>
<dbReference type="Gene3D" id="1.10.510.10">
    <property type="entry name" value="Transferase(Phosphotransferase) domain 1"/>
    <property type="match status" value="1"/>
</dbReference>
<evidence type="ECO:0000256" key="2">
    <source>
        <dbReference type="ARBA" id="ARBA00022741"/>
    </source>
</evidence>
<feature type="coiled-coil region" evidence="5">
    <location>
        <begin position="817"/>
        <end position="865"/>
    </location>
</feature>
<evidence type="ECO:0000256" key="3">
    <source>
        <dbReference type="ARBA" id="ARBA00022777"/>
    </source>
</evidence>
<feature type="region of interest" description="Disordered" evidence="6">
    <location>
        <begin position="375"/>
        <end position="396"/>
    </location>
</feature>
<evidence type="ECO:0000313" key="8">
    <source>
        <dbReference type="EMBL" id="QDU88486.1"/>
    </source>
</evidence>
<dbReference type="GO" id="GO:0005524">
    <property type="term" value="F:ATP binding"/>
    <property type="evidence" value="ECO:0007669"/>
    <property type="project" value="UniProtKB-KW"/>
</dbReference>
<dbReference type="InterPro" id="IPR011009">
    <property type="entry name" value="Kinase-like_dom_sf"/>
</dbReference>
<name>A0A518DAN7_9BACT</name>
<keyword evidence="2" id="KW-0547">Nucleotide-binding</keyword>
<dbReference type="OrthoDB" id="9765809at2"/>
<dbReference type="InterPro" id="IPR036322">
    <property type="entry name" value="WD40_repeat_dom_sf"/>
</dbReference>
<keyword evidence="9" id="KW-1185">Reference proteome</keyword>
<dbReference type="CDD" id="cd14014">
    <property type="entry name" value="STKc_PknB_like"/>
    <property type="match status" value="1"/>
</dbReference>
<dbReference type="SUPFAM" id="SSF50978">
    <property type="entry name" value="WD40 repeat-like"/>
    <property type="match status" value="1"/>
</dbReference>
<dbReference type="InterPro" id="IPR000719">
    <property type="entry name" value="Prot_kinase_dom"/>
</dbReference>
<evidence type="ECO:0000256" key="4">
    <source>
        <dbReference type="ARBA" id="ARBA00022840"/>
    </source>
</evidence>
<feature type="compositionally biased region" description="Gly residues" evidence="6">
    <location>
        <begin position="290"/>
        <end position="299"/>
    </location>
</feature>
<feature type="region of interest" description="Disordered" evidence="6">
    <location>
        <begin position="51"/>
        <end position="355"/>
    </location>
</feature>
<dbReference type="EC" id="2.7.11.1" evidence="8"/>
<dbReference type="RefSeq" id="WP_145283458.1">
    <property type="nucleotide sequence ID" value="NZ_CP036291.1"/>
</dbReference>
<dbReference type="Gene3D" id="2.130.10.10">
    <property type="entry name" value="YVTN repeat-like/Quinoprotein amine dehydrogenase"/>
    <property type="match status" value="4"/>
</dbReference>
<gene>
    <name evidence="8" type="primary">pknB_9</name>
    <name evidence="8" type="ORF">Pla175_18640</name>
</gene>
<dbReference type="SUPFAM" id="SSF50998">
    <property type="entry name" value="Quinoprotein alcohol dehydrogenase-like"/>
    <property type="match status" value="1"/>
</dbReference>
<keyword evidence="5" id="KW-0175">Coiled coil</keyword>
<dbReference type="Gene3D" id="3.30.200.20">
    <property type="entry name" value="Phosphorylase Kinase, domain 1"/>
    <property type="match status" value="1"/>
</dbReference>
<dbReference type="EMBL" id="CP036291">
    <property type="protein sequence ID" value="QDU88486.1"/>
    <property type="molecule type" value="Genomic_DNA"/>
</dbReference>
<feature type="domain" description="Protein kinase" evidence="7">
    <location>
        <begin position="391"/>
        <end position="669"/>
    </location>
</feature>
<evidence type="ECO:0000256" key="5">
    <source>
        <dbReference type="SAM" id="Coils"/>
    </source>
</evidence>